<feature type="transmembrane region" description="Helical" evidence="6">
    <location>
        <begin position="353"/>
        <end position="373"/>
    </location>
</feature>
<feature type="transmembrane region" description="Helical" evidence="6">
    <location>
        <begin position="289"/>
        <end position="309"/>
    </location>
</feature>
<feature type="domain" description="Major facilitator superfamily (MFS) profile" evidence="7">
    <location>
        <begin position="58"/>
        <end position="472"/>
    </location>
</feature>
<dbReference type="InterPro" id="IPR020846">
    <property type="entry name" value="MFS_dom"/>
</dbReference>
<evidence type="ECO:0000313" key="8">
    <source>
        <dbReference type="EMBL" id="KAK9780636.1"/>
    </source>
</evidence>
<dbReference type="InterPro" id="IPR036259">
    <property type="entry name" value="MFS_trans_sf"/>
</dbReference>
<feature type="transmembrane region" description="Helical" evidence="6">
    <location>
        <begin position="379"/>
        <end position="400"/>
    </location>
</feature>
<evidence type="ECO:0000256" key="2">
    <source>
        <dbReference type="ARBA" id="ARBA00022448"/>
    </source>
</evidence>
<comment type="caution">
    <text evidence="8">The sequence shown here is derived from an EMBL/GenBank/DDBJ whole genome shotgun (WGS) entry which is preliminary data.</text>
</comment>
<feature type="transmembrane region" description="Helical" evidence="6">
    <location>
        <begin position="124"/>
        <end position="143"/>
    </location>
</feature>
<dbReference type="InterPro" id="IPR011701">
    <property type="entry name" value="MFS"/>
</dbReference>
<accession>A0ABR2Y3H1</accession>
<dbReference type="Proteomes" id="UP001465668">
    <property type="component" value="Unassembled WGS sequence"/>
</dbReference>
<evidence type="ECO:0000259" key="7">
    <source>
        <dbReference type="PROSITE" id="PS50850"/>
    </source>
</evidence>
<keyword evidence="9" id="KW-1185">Reference proteome</keyword>
<evidence type="ECO:0000256" key="4">
    <source>
        <dbReference type="ARBA" id="ARBA00022989"/>
    </source>
</evidence>
<evidence type="ECO:0000256" key="3">
    <source>
        <dbReference type="ARBA" id="ARBA00022692"/>
    </source>
</evidence>
<evidence type="ECO:0000313" key="9">
    <source>
        <dbReference type="Proteomes" id="UP001465668"/>
    </source>
</evidence>
<feature type="transmembrane region" description="Helical" evidence="6">
    <location>
        <begin position="54"/>
        <end position="71"/>
    </location>
</feature>
<organism evidence="8 9">
    <name type="scientific">Seiridium cardinale</name>
    <dbReference type="NCBI Taxonomy" id="138064"/>
    <lineage>
        <taxon>Eukaryota</taxon>
        <taxon>Fungi</taxon>
        <taxon>Dikarya</taxon>
        <taxon>Ascomycota</taxon>
        <taxon>Pezizomycotina</taxon>
        <taxon>Sordariomycetes</taxon>
        <taxon>Xylariomycetidae</taxon>
        <taxon>Amphisphaeriales</taxon>
        <taxon>Sporocadaceae</taxon>
        <taxon>Seiridium</taxon>
    </lineage>
</organism>
<feature type="transmembrane region" description="Helical" evidence="6">
    <location>
        <begin position="97"/>
        <end position="117"/>
    </location>
</feature>
<feature type="transmembrane region" description="Helical" evidence="6">
    <location>
        <begin position="445"/>
        <end position="466"/>
    </location>
</feature>
<keyword evidence="3 6" id="KW-0812">Transmembrane</keyword>
<proteinExistence type="predicted"/>
<feature type="transmembrane region" description="Helical" evidence="6">
    <location>
        <begin position="321"/>
        <end position="341"/>
    </location>
</feature>
<dbReference type="PANTHER" id="PTHR43791">
    <property type="entry name" value="PERMEASE-RELATED"/>
    <property type="match status" value="1"/>
</dbReference>
<dbReference type="SUPFAM" id="SSF103473">
    <property type="entry name" value="MFS general substrate transporter"/>
    <property type="match status" value="1"/>
</dbReference>
<evidence type="ECO:0000256" key="6">
    <source>
        <dbReference type="SAM" id="Phobius"/>
    </source>
</evidence>
<feature type="transmembrane region" description="Helical" evidence="6">
    <location>
        <begin position="186"/>
        <end position="205"/>
    </location>
</feature>
<feature type="transmembrane region" description="Helical" evidence="6">
    <location>
        <begin position="155"/>
        <end position="174"/>
    </location>
</feature>
<dbReference type="EMBL" id="JARVKM010000006">
    <property type="protein sequence ID" value="KAK9780636.1"/>
    <property type="molecule type" value="Genomic_DNA"/>
</dbReference>
<evidence type="ECO:0000256" key="5">
    <source>
        <dbReference type="ARBA" id="ARBA00023136"/>
    </source>
</evidence>
<comment type="subcellular location">
    <subcellularLocation>
        <location evidence="1">Membrane</location>
        <topology evidence="1">Multi-pass membrane protein</topology>
    </subcellularLocation>
</comment>
<dbReference type="Gene3D" id="1.20.1250.20">
    <property type="entry name" value="MFS general substrate transporter like domains"/>
    <property type="match status" value="2"/>
</dbReference>
<feature type="transmembrane region" description="Helical" evidence="6">
    <location>
        <begin position="217"/>
        <end position="240"/>
    </location>
</feature>
<gene>
    <name evidence="8" type="ORF">SCAR479_02751</name>
</gene>
<dbReference type="PANTHER" id="PTHR43791:SF92">
    <property type="entry name" value="AGL026WP"/>
    <property type="match status" value="1"/>
</dbReference>
<feature type="transmembrane region" description="Helical" evidence="6">
    <location>
        <begin position="412"/>
        <end position="433"/>
    </location>
</feature>
<name>A0ABR2Y3H1_9PEZI</name>
<keyword evidence="4 6" id="KW-1133">Transmembrane helix</keyword>
<dbReference type="Pfam" id="PF07690">
    <property type="entry name" value="MFS_1"/>
    <property type="match status" value="1"/>
</dbReference>
<dbReference type="PROSITE" id="PS50850">
    <property type="entry name" value="MFS"/>
    <property type="match status" value="1"/>
</dbReference>
<keyword evidence="2" id="KW-0813">Transport</keyword>
<evidence type="ECO:0000256" key="1">
    <source>
        <dbReference type="ARBA" id="ARBA00004141"/>
    </source>
</evidence>
<sequence>MTSQSEAQTLQAEDVKPTSLGHEAETGARGVLPILVPSDPDAYKALEKKLVRRIDWRLMPVLVVMIVLNYLDRQALPNARVQGIEEDLGLEGDDYNVAISVLFAGYIALQIPSNMLLTRVRPSIYLPVCMALWGAVSACTAAVKDFHGLVVCRFFLGFLEAPFFPGALFLLSSWYTPKELATRTAVLYTGSLLSGGFGGLVGAGVQYGLDGVHGLYAWQWLFILEGSVTVFLSLLSIFLLPDFPTTTRWLSDQERAIATHRLNKHSGSQDEERGPILYGVKLAVADYKVWLLATIVITKTTAAAVTSFIPTLVATFKYSSVQSLLMVAPPYVFAAIAAMAISISSDRFSERYLHLVIPLAVGMVGYIIAASTTTLAPRYFSLFLMLGGVYGSFNVTYAWISSTLPRPLEKRAAAFAFTNMVGNFAQIYSPYMYNSSTGPRYLPAMTANTVFVFASICCATVLRFCLVRENRKLDALETDANVENDDPKARDEIVQKGPGGLLIFNPGFRYAL</sequence>
<protein>
    <submittedName>
        <fullName evidence="8">Major facilitator superfamily (MFS) profile domain-containing protein</fullName>
    </submittedName>
</protein>
<reference evidence="8 9" key="1">
    <citation type="submission" date="2024-02" db="EMBL/GenBank/DDBJ databases">
        <title>First draft genome assembly of two strains of Seiridium cardinale.</title>
        <authorList>
            <person name="Emiliani G."/>
            <person name="Scali E."/>
        </authorList>
    </citation>
    <scope>NUCLEOTIDE SEQUENCE [LARGE SCALE GENOMIC DNA]</scope>
    <source>
        <strain evidence="8 9">BM-138-000479</strain>
    </source>
</reference>
<keyword evidence="5 6" id="KW-0472">Membrane</keyword>